<protein>
    <submittedName>
        <fullName evidence="2">DUF1467 family protein</fullName>
    </submittedName>
</protein>
<evidence type="ECO:0000256" key="1">
    <source>
        <dbReference type="SAM" id="Phobius"/>
    </source>
</evidence>
<keyword evidence="3" id="KW-1185">Reference proteome</keyword>
<keyword evidence="1" id="KW-1133">Transmembrane helix</keyword>
<name>A0A545TPH1_9PROT</name>
<keyword evidence="1" id="KW-0472">Membrane</keyword>
<keyword evidence="1" id="KW-0812">Transmembrane</keyword>
<evidence type="ECO:0000313" key="2">
    <source>
        <dbReference type="EMBL" id="TQV79113.1"/>
    </source>
</evidence>
<feature type="transmembrane region" description="Helical" evidence="1">
    <location>
        <begin position="46"/>
        <end position="68"/>
    </location>
</feature>
<comment type="caution">
    <text evidence="2">The sequence shown here is derived from an EMBL/GenBank/DDBJ whole genome shotgun (WGS) entry which is preliminary data.</text>
</comment>
<feature type="transmembrane region" description="Helical" evidence="1">
    <location>
        <begin position="7"/>
        <end position="26"/>
    </location>
</feature>
<reference evidence="2 3" key="1">
    <citation type="submission" date="2019-06" db="EMBL/GenBank/DDBJ databases">
        <title>Whole genome sequence for Rhodospirillaceae sp. R148.</title>
        <authorList>
            <person name="Wang G."/>
        </authorList>
    </citation>
    <scope>NUCLEOTIDE SEQUENCE [LARGE SCALE GENOMIC DNA]</scope>
    <source>
        <strain evidence="2 3">R148</strain>
    </source>
</reference>
<dbReference type="Pfam" id="PF07330">
    <property type="entry name" value="DUF1467"/>
    <property type="match status" value="1"/>
</dbReference>
<sequence>MNWFTGILVYIIVWWVMLFAVLPWGVRKVENPEEGHEVGAPANPMLGRKALITTGLAAVVWVAIYFALENKVIPLRVE</sequence>
<dbReference type="Proteomes" id="UP000315252">
    <property type="component" value="Unassembled WGS sequence"/>
</dbReference>
<evidence type="ECO:0000313" key="3">
    <source>
        <dbReference type="Proteomes" id="UP000315252"/>
    </source>
</evidence>
<dbReference type="EMBL" id="VHSH01000005">
    <property type="protein sequence ID" value="TQV79113.1"/>
    <property type="molecule type" value="Genomic_DNA"/>
</dbReference>
<accession>A0A545TPH1</accession>
<proteinExistence type="predicted"/>
<dbReference type="AlphaFoldDB" id="A0A545TPH1"/>
<dbReference type="InterPro" id="IPR009935">
    <property type="entry name" value="DUF1467"/>
</dbReference>
<dbReference type="RefSeq" id="WP_142897337.1">
    <property type="nucleotide sequence ID" value="NZ_ML660056.1"/>
</dbReference>
<organism evidence="2 3">
    <name type="scientific">Denitrobaculum tricleocarpae</name>
    <dbReference type="NCBI Taxonomy" id="2591009"/>
    <lineage>
        <taxon>Bacteria</taxon>
        <taxon>Pseudomonadati</taxon>
        <taxon>Pseudomonadota</taxon>
        <taxon>Alphaproteobacteria</taxon>
        <taxon>Rhodospirillales</taxon>
        <taxon>Rhodospirillaceae</taxon>
        <taxon>Denitrobaculum</taxon>
    </lineage>
</organism>
<dbReference type="OrthoDB" id="9804637at2"/>
<gene>
    <name evidence="2" type="ORF">FKG95_15710</name>
</gene>